<protein>
    <submittedName>
        <fullName evidence="1">Isocitrate lyase/phosphoenolpyruvate mutase family protein</fullName>
    </submittedName>
</protein>
<dbReference type="GO" id="GO:0016829">
    <property type="term" value="F:lyase activity"/>
    <property type="evidence" value="ECO:0007669"/>
    <property type="project" value="UniProtKB-KW"/>
</dbReference>
<dbReference type="SUPFAM" id="SSF51621">
    <property type="entry name" value="Phosphoenolpyruvate/pyruvate domain"/>
    <property type="match status" value="1"/>
</dbReference>
<dbReference type="Gene3D" id="3.20.20.60">
    <property type="entry name" value="Phosphoenolpyruvate-binding domains"/>
    <property type="match status" value="1"/>
</dbReference>
<sequence length="64" mass="7195">MNEKRRGQAEQLRRLHHGTDVLMLPNAWDAVSAKLFERSGFAAIGTSSAGSLCLDGRVFFWQPY</sequence>
<reference evidence="2" key="1">
    <citation type="journal article" date="2019" name="Int. J. Syst. Evol. Microbiol.">
        <title>The Global Catalogue of Microorganisms (GCM) 10K type strain sequencing project: providing services to taxonomists for standard genome sequencing and annotation.</title>
        <authorList>
            <consortium name="The Broad Institute Genomics Platform"/>
            <consortium name="The Broad Institute Genome Sequencing Center for Infectious Disease"/>
            <person name="Wu L."/>
            <person name="Ma J."/>
        </authorList>
    </citation>
    <scope>NUCLEOTIDE SEQUENCE [LARGE SCALE GENOMIC DNA]</scope>
    <source>
        <strain evidence="2">CCUG 59189</strain>
    </source>
</reference>
<dbReference type="InterPro" id="IPR015813">
    <property type="entry name" value="Pyrv/PenolPyrv_kinase-like_dom"/>
</dbReference>
<dbReference type="Pfam" id="PF13714">
    <property type="entry name" value="PEP_mutase"/>
    <property type="match status" value="1"/>
</dbReference>
<organism evidence="1 2">
    <name type="scientific">Paenibacillus puldeungensis</name>
    <dbReference type="NCBI Taxonomy" id="696536"/>
    <lineage>
        <taxon>Bacteria</taxon>
        <taxon>Bacillati</taxon>
        <taxon>Bacillota</taxon>
        <taxon>Bacilli</taxon>
        <taxon>Bacillales</taxon>
        <taxon>Paenibacillaceae</taxon>
        <taxon>Paenibacillus</taxon>
    </lineage>
</organism>
<dbReference type="EMBL" id="JBHTLM010000005">
    <property type="protein sequence ID" value="MFD1176402.1"/>
    <property type="molecule type" value="Genomic_DNA"/>
</dbReference>
<dbReference type="InterPro" id="IPR040442">
    <property type="entry name" value="Pyrv_kinase-like_dom_sf"/>
</dbReference>
<keyword evidence="2" id="KW-1185">Reference proteome</keyword>
<evidence type="ECO:0000313" key="1">
    <source>
        <dbReference type="EMBL" id="MFD1176402.1"/>
    </source>
</evidence>
<keyword evidence="1" id="KW-0456">Lyase</keyword>
<dbReference type="Proteomes" id="UP001597262">
    <property type="component" value="Unassembled WGS sequence"/>
</dbReference>
<dbReference type="RefSeq" id="WP_379318757.1">
    <property type="nucleotide sequence ID" value="NZ_JBHTLM010000005.1"/>
</dbReference>
<proteinExistence type="predicted"/>
<gene>
    <name evidence="1" type="ORF">ACFQ3W_08825</name>
</gene>
<comment type="caution">
    <text evidence="1">The sequence shown here is derived from an EMBL/GenBank/DDBJ whole genome shotgun (WGS) entry which is preliminary data.</text>
</comment>
<evidence type="ECO:0000313" key="2">
    <source>
        <dbReference type="Proteomes" id="UP001597262"/>
    </source>
</evidence>
<accession>A0ABW3RVU1</accession>
<name>A0ABW3RVU1_9BACL</name>